<gene>
    <name evidence="2" type="ORF">BED47_20870</name>
</gene>
<evidence type="ECO:0000313" key="2">
    <source>
        <dbReference type="EMBL" id="ODG92240.1"/>
    </source>
</evidence>
<sequence>MNDSKIKEDLRIIATLQRDLNLAAAALLLTGQITIIGVFVTSGEFSLSLSGPLLGRERVESKYGDQFTNALIDVVDIIIAILLLIDEVRVVSSVIGPGRFSLNVSGPIFGAPVSVPTLPFLKKTYYFCKKIVSKHFDIDPRIFSK</sequence>
<protein>
    <submittedName>
        <fullName evidence="2">Uncharacterized protein</fullName>
    </submittedName>
</protein>
<keyword evidence="3" id="KW-1185">Reference proteome</keyword>
<organism evidence="2 3">
    <name type="scientific">Gottfriedia luciferensis</name>
    <dbReference type="NCBI Taxonomy" id="178774"/>
    <lineage>
        <taxon>Bacteria</taxon>
        <taxon>Bacillati</taxon>
        <taxon>Bacillota</taxon>
        <taxon>Bacilli</taxon>
        <taxon>Bacillales</taxon>
        <taxon>Bacillaceae</taxon>
        <taxon>Gottfriedia</taxon>
    </lineage>
</organism>
<feature type="transmembrane region" description="Helical" evidence="1">
    <location>
        <begin position="20"/>
        <end position="47"/>
    </location>
</feature>
<name>A0ABX2ZR55_9BACI</name>
<evidence type="ECO:0000313" key="3">
    <source>
        <dbReference type="Proteomes" id="UP000094580"/>
    </source>
</evidence>
<proteinExistence type="predicted"/>
<comment type="caution">
    <text evidence="2">The sequence shown here is derived from an EMBL/GenBank/DDBJ whole genome shotgun (WGS) entry which is preliminary data.</text>
</comment>
<keyword evidence="1" id="KW-0472">Membrane</keyword>
<accession>A0ABX2ZR55</accession>
<reference evidence="2 3" key="1">
    <citation type="submission" date="2016-07" db="EMBL/GenBank/DDBJ databases">
        <authorList>
            <person name="Townsley L."/>
            <person name="Shank E.A."/>
        </authorList>
    </citation>
    <scope>NUCLEOTIDE SEQUENCE [LARGE SCALE GENOMIC DNA]</scope>
    <source>
        <strain evidence="2 3">CH01</strain>
    </source>
</reference>
<dbReference type="Proteomes" id="UP000094580">
    <property type="component" value="Unassembled WGS sequence"/>
</dbReference>
<evidence type="ECO:0000256" key="1">
    <source>
        <dbReference type="SAM" id="Phobius"/>
    </source>
</evidence>
<dbReference type="EMBL" id="MDKC01000010">
    <property type="protein sequence ID" value="ODG92240.1"/>
    <property type="molecule type" value="Genomic_DNA"/>
</dbReference>
<keyword evidence="1" id="KW-0812">Transmembrane</keyword>
<dbReference type="RefSeq" id="WP_069033523.1">
    <property type="nucleotide sequence ID" value="NZ_MDKC01000010.1"/>
</dbReference>
<keyword evidence="1" id="KW-1133">Transmembrane helix</keyword>